<accession>A0A4R6T2C0</accession>
<dbReference type="Proteomes" id="UP000295620">
    <property type="component" value="Unassembled WGS sequence"/>
</dbReference>
<evidence type="ECO:0000313" key="1">
    <source>
        <dbReference type="EMBL" id="TDQ11481.1"/>
    </source>
</evidence>
<keyword evidence="2" id="KW-1185">Reference proteome</keyword>
<sequence>MGFDKDFVIIDDEKSLNTLPKDNKDRFVLTSGSVGLTVELADVAISILKTGPLRSE</sequence>
<protein>
    <submittedName>
        <fullName evidence="1">Uncharacterized protein</fullName>
    </submittedName>
</protein>
<dbReference type="AlphaFoldDB" id="A0A4R6T2C0"/>
<dbReference type="RefSeq" id="WP_166664805.1">
    <property type="nucleotide sequence ID" value="NZ_SNYC01000003.1"/>
</dbReference>
<reference evidence="1 2" key="1">
    <citation type="submission" date="2019-03" db="EMBL/GenBank/DDBJ databases">
        <title>Genomic Encyclopedia of Archaeal and Bacterial Type Strains, Phase II (KMG-II): from individual species to whole genera.</title>
        <authorList>
            <person name="Goeker M."/>
        </authorList>
    </citation>
    <scope>NUCLEOTIDE SEQUENCE [LARGE SCALE GENOMIC DNA]</scope>
    <source>
        <strain evidence="1 2">DSM 19035</strain>
    </source>
</reference>
<gene>
    <name evidence="1" type="ORF">ATK78_0604</name>
</gene>
<dbReference type="EMBL" id="SNYC01000003">
    <property type="protein sequence ID" value="TDQ11481.1"/>
    <property type="molecule type" value="Genomic_DNA"/>
</dbReference>
<evidence type="ECO:0000313" key="2">
    <source>
        <dbReference type="Proteomes" id="UP000295620"/>
    </source>
</evidence>
<organism evidence="1 2">
    <name type="scientific">Pedobacter metabolipauper</name>
    <dbReference type="NCBI Taxonomy" id="425513"/>
    <lineage>
        <taxon>Bacteria</taxon>
        <taxon>Pseudomonadati</taxon>
        <taxon>Bacteroidota</taxon>
        <taxon>Sphingobacteriia</taxon>
        <taxon>Sphingobacteriales</taxon>
        <taxon>Sphingobacteriaceae</taxon>
        <taxon>Pedobacter</taxon>
    </lineage>
</organism>
<comment type="caution">
    <text evidence="1">The sequence shown here is derived from an EMBL/GenBank/DDBJ whole genome shotgun (WGS) entry which is preliminary data.</text>
</comment>
<proteinExistence type="predicted"/>
<name>A0A4R6T2C0_9SPHI</name>